<evidence type="ECO:0000313" key="3">
    <source>
        <dbReference type="Proteomes" id="UP000294321"/>
    </source>
</evidence>
<dbReference type="InterPro" id="IPR001387">
    <property type="entry name" value="Cro/C1-type_HTH"/>
</dbReference>
<name>A0A4P6ZK50_9LACO</name>
<dbReference type="KEGG" id="lji:ELX58_03030"/>
<dbReference type="PROSITE" id="PS50943">
    <property type="entry name" value="HTH_CROC1"/>
    <property type="match status" value="1"/>
</dbReference>
<dbReference type="Proteomes" id="UP000294321">
    <property type="component" value="Chromosome"/>
</dbReference>
<organism evidence="2 3">
    <name type="scientific">Acetilactobacillus jinshanensis</name>
    <dbReference type="NCBI Taxonomy" id="1720083"/>
    <lineage>
        <taxon>Bacteria</taxon>
        <taxon>Bacillati</taxon>
        <taxon>Bacillota</taxon>
        <taxon>Bacilli</taxon>
        <taxon>Lactobacillales</taxon>
        <taxon>Lactobacillaceae</taxon>
        <taxon>Acetilactobacillus</taxon>
    </lineage>
</organism>
<proteinExistence type="predicted"/>
<reference evidence="3" key="1">
    <citation type="submission" date="2018-12" db="EMBL/GenBank/DDBJ databases">
        <title>A new species of lactobacillus.</title>
        <authorList>
            <person name="Jian Y."/>
            <person name="Xin L."/>
            <person name="Hong Z.J."/>
            <person name="Ming L.Z."/>
            <person name="Hong X.Z."/>
        </authorList>
    </citation>
    <scope>NUCLEOTIDE SEQUENCE [LARGE SCALE GENOMIC DNA]</scope>
    <source>
        <strain evidence="3">HSLZ-75</strain>
    </source>
</reference>
<evidence type="ECO:0000259" key="1">
    <source>
        <dbReference type="PROSITE" id="PS50943"/>
    </source>
</evidence>
<sequence length="120" mass="13637">MSNLFGDALQKIRIKKNLSLSDVCDKSGLSFVHLLRLEQGKKIHITTSTIDRLALGLDVPISKLVQLYGKSLQQSEHTKAKGLDLNQALQDGTPLNWHGIQLDDDARHQLQLWFEDRYED</sequence>
<evidence type="ECO:0000313" key="2">
    <source>
        <dbReference type="EMBL" id="QBP18135.1"/>
    </source>
</evidence>
<dbReference type="AlphaFoldDB" id="A0A4P6ZK50"/>
<dbReference type="InterPro" id="IPR010982">
    <property type="entry name" value="Lambda_DNA-bd_dom_sf"/>
</dbReference>
<keyword evidence="3" id="KW-1185">Reference proteome</keyword>
<gene>
    <name evidence="2" type="ORF">ELX58_03030</name>
</gene>
<dbReference type="RefSeq" id="WP_133441692.1">
    <property type="nucleotide sequence ID" value="NZ_CP034726.1"/>
</dbReference>
<dbReference type="SUPFAM" id="SSF47413">
    <property type="entry name" value="lambda repressor-like DNA-binding domains"/>
    <property type="match status" value="1"/>
</dbReference>
<dbReference type="Pfam" id="PF01381">
    <property type="entry name" value="HTH_3"/>
    <property type="match status" value="1"/>
</dbReference>
<dbReference type="Gene3D" id="1.10.260.40">
    <property type="entry name" value="lambda repressor-like DNA-binding domains"/>
    <property type="match status" value="1"/>
</dbReference>
<dbReference type="GO" id="GO:0003677">
    <property type="term" value="F:DNA binding"/>
    <property type="evidence" value="ECO:0007669"/>
    <property type="project" value="InterPro"/>
</dbReference>
<dbReference type="SMART" id="SM00530">
    <property type="entry name" value="HTH_XRE"/>
    <property type="match status" value="1"/>
</dbReference>
<dbReference type="EMBL" id="CP034726">
    <property type="protein sequence ID" value="QBP18135.1"/>
    <property type="molecule type" value="Genomic_DNA"/>
</dbReference>
<protein>
    <submittedName>
        <fullName evidence="2">XRE family transcriptional regulator</fullName>
    </submittedName>
</protein>
<dbReference type="CDD" id="cd00093">
    <property type="entry name" value="HTH_XRE"/>
    <property type="match status" value="1"/>
</dbReference>
<accession>A0A4P6ZK50</accession>
<dbReference type="OrthoDB" id="73827at2"/>
<feature type="domain" description="HTH cro/C1-type" evidence="1">
    <location>
        <begin position="9"/>
        <end position="64"/>
    </location>
</feature>